<dbReference type="PANTHER" id="PTHR43817:SF1">
    <property type="entry name" value="HYDROLASE, FAMILY 43, PUTATIVE (AFU_ORTHOLOGUE AFUA_3G01660)-RELATED"/>
    <property type="match status" value="1"/>
</dbReference>
<feature type="signal peptide" evidence="3">
    <location>
        <begin position="1"/>
        <end position="22"/>
    </location>
</feature>
<feature type="domain" description="Beta-mannosidase-like galactose-binding" evidence="4">
    <location>
        <begin position="863"/>
        <end position="935"/>
    </location>
</feature>
<dbReference type="PANTHER" id="PTHR43817">
    <property type="entry name" value="GLYCOSYL HYDROLASE"/>
    <property type="match status" value="1"/>
</dbReference>
<evidence type="ECO:0000313" key="5">
    <source>
        <dbReference type="EMBL" id="TCD03861.1"/>
    </source>
</evidence>
<sequence>MKVKTTSAILTLLFCICAVSFSQINPIKSGFTNPGNRYKPGVYWYFMDGNMNAETITKDLESMKKAGLGNLIFLEVNVGVPRGKVTFLSEEWTSLFAHAEKEARRLGIEITLGIGPGWTGSGGPWVKGSQSMQHLVSSEVLVSSPDHKKIILPLPAPKRPFFGEGGFTPEFKKNWLEYYEDVAVLAFPAPDTDERITDIDEKALYQRAPYSSGTVRANLPATSDLASKPTSVVAKNKIIDLTGKLLPDGTLTWTPPPGKWKIMRFGSRNNGAITRPAPFPGIGFESDKFDTTAINAHLDAYLGKIFKKIGRVEKNQSGGLKRLHMDSWEMGAQNWTANLRNEFIKRRGYDPLKYYPVYSGNIVGSLEESERFLWDLRQTSQELVLENHAGHVKRYASKRNLTLSIEPYDMNPTSDLELGSIADVPMAEFWSKGYGFNSTYSVIEATSIAHVMGRSLVPAEAFTAQDNEGWKQHPGAMKNQGDWAFAAGINRFVYHTFQNQFLPDSLKPGATMGPYGVHWDRSQTWWPMAGSYHDYITRCQYLLQQGKTVADILYLVPEGSPHVFVPPASAILGDTIGDRKRYNFDGIAPSQLMTAKVKNKKVVLASGASYEILVLPIYETMTPELLEKVGKLAELGATVLGNPPLRSPSLKDYPLCDSKIKALCNKIWGNSSTSALLQHRQYGLGTIIWGKPLIQAQDKLYPNYELTTKILKAKSIEGDFLAEANVRYTHRTSKNWDIYFISNTTANSITTNGRFRSVIGAPELWNAIDGRVSQIENFQTDSGFTKIPIKLAPYESAFIVFAKENQWQPSKVTASREQTLLTMNKEWKINFNVKWGGPEELVTDSLFDWSTSKVEGIKFYSGTATYRKTFEYDGGSQGKLFIDLGDVKNMASVRLNGKELGTLWTAPWSLEISNVIKKGKNEIEIEVVNLWANRLIGDEHKPYDGVIGDQWPEWLLKGLPRTSGRFTFTTTQQYNKNSPLLPSGLIGPVKIFRK</sequence>
<dbReference type="Gene3D" id="2.60.120.260">
    <property type="entry name" value="Galactose-binding domain-like"/>
    <property type="match status" value="1"/>
</dbReference>
<dbReference type="InterPro" id="IPR054593">
    <property type="entry name" value="Beta-mannosidase-like_N2"/>
</dbReference>
<dbReference type="Proteomes" id="UP000293347">
    <property type="component" value="Unassembled WGS sequence"/>
</dbReference>
<keyword evidence="1 3" id="KW-0732">Signal</keyword>
<dbReference type="OrthoDB" id="9761519at2"/>
<dbReference type="Pfam" id="PF22666">
    <property type="entry name" value="Glyco_hydro_2_N2"/>
    <property type="match status" value="1"/>
</dbReference>
<gene>
    <name evidence="5" type="ORF">EZ437_07910</name>
</gene>
<evidence type="ECO:0000256" key="1">
    <source>
        <dbReference type="ARBA" id="ARBA00022729"/>
    </source>
</evidence>
<dbReference type="RefSeq" id="WP_131594874.1">
    <property type="nucleotide sequence ID" value="NZ_SJSL01000001.1"/>
</dbReference>
<name>A0A4R0NRV3_9SPHI</name>
<dbReference type="EMBL" id="SJSL01000001">
    <property type="protein sequence ID" value="TCD03861.1"/>
    <property type="molecule type" value="Genomic_DNA"/>
</dbReference>
<dbReference type="GO" id="GO:0004553">
    <property type="term" value="F:hydrolase activity, hydrolyzing O-glycosyl compounds"/>
    <property type="evidence" value="ECO:0007669"/>
    <property type="project" value="UniProtKB-ARBA"/>
</dbReference>
<evidence type="ECO:0000259" key="4">
    <source>
        <dbReference type="Pfam" id="PF22666"/>
    </source>
</evidence>
<feature type="chain" id="PRO_5020888624" evidence="3">
    <location>
        <begin position="23"/>
        <end position="994"/>
    </location>
</feature>
<dbReference type="Pfam" id="PF17132">
    <property type="entry name" value="Glyco_hydro_106"/>
    <property type="match status" value="1"/>
</dbReference>
<reference evidence="5 6" key="1">
    <citation type="submission" date="2019-02" db="EMBL/GenBank/DDBJ databases">
        <title>Pedobacter sp. RP-1-14 sp. nov., isolated from Arctic soil.</title>
        <authorList>
            <person name="Dahal R.H."/>
        </authorList>
    </citation>
    <scope>NUCLEOTIDE SEQUENCE [LARGE SCALE GENOMIC DNA]</scope>
    <source>
        <strain evidence="5 6">RP-1-14</strain>
    </source>
</reference>
<evidence type="ECO:0000256" key="2">
    <source>
        <dbReference type="ARBA" id="ARBA00022801"/>
    </source>
</evidence>
<proteinExistence type="predicted"/>
<accession>A0A4R0NRV3</accession>
<dbReference type="AlphaFoldDB" id="A0A4R0NRV3"/>
<dbReference type="NCBIfam" id="NF045579">
    <property type="entry name" value="rhamnoside_JR"/>
    <property type="match status" value="1"/>
</dbReference>
<keyword evidence="2 5" id="KW-0378">Hydrolase</keyword>
<evidence type="ECO:0000313" key="6">
    <source>
        <dbReference type="Proteomes" id="UP000293347"/>
    </source>
</evidence>
<protein>
    <submittedName>
        <fullName evidence="5">Glycosyl hydrolase</fullName>
    </submittedName>
</protein>
<keyword evidence="6" id="KW-1185">Reference proteome</keyword>
<organism evidence="5 6">
    <name type="scientific">Pedobacter psychroterrae</name>
    <dbReference type="NCBI Taxonomy" id="2530453"/>
    <lineage>
        <taxon>Bacteria</taxon>
        <taxon>Pseudomonadati</taxon>
        <taxon>Bacteroidota</taxon>
        <taxon>Sphingobacteriia</taxon>
        <taxon>Sphingobacteriales</taxon>
        <taxon>Sphingobacteriaceae</taxon>
        <taxon>Pedobacter</taxon>
    </lineage>
</organism>
<evidence type="ECO:0000256" key="3">
    <source>
        <dbReference type="SAM" id="SignalP"/>
    </source>
</evidence>
<dbReference type="SUPFAM" id="SSF49785">
    <property type="entry name" value="Galactose-binding domain-like"/>
    <property type="match status" value="1"/>
</dbReference>
<dbReference type="InterPro" id="IPR008979">
    <property type="entry name" value="Galactose-bd-like_sf"/>
</dbReference>
<comment type="caution">
    <text evidence="5">The sequence shown here is derived from an EMBL/GenBank/DDBJ whole genome shotgun (WGS) entry which is preliminary data.</text>
</comment>